<dbReference type="InterPro" id="IPR037066">
    <property type="entry name" value="Plug_dom_sf"/>
</dbReference>
<proteinExistence type="inferred from homology"/>
<evidence type="ECO:0000256" key="8">
    <source>
        <dbReference type="ARBA" id="ARBA00023170"/>
    </source>
</evidence>
<dbReference type="AlphaFoldDB" id="A0A4R7D2P3"/>
<evidence type="ECO:0000256" key="12">
    <source>
        <dbReference type="SAM" id="MobiDB-lite"/>
    </source>
</evidence>
<comment type="caution">
    <text evidence="15">The sequence shown here is derived from an EMBL/GenBank/DDBJ whole genome shotgun (WGS) entry which is preliminary data.</text>
</comment>
<reference evidence="15 16" key="1">
    <citation type="submission" date="2019-03" db="EMBL/GenBank/DDBJ databases">
        <title>Genomic Encyclopedia of Type Strains, Phase III (KMG-III): the genomes of soil and plant-associated and newly described type strains.</title>
        <authorList>
            <person name="Whitman W."/>
        </authorList>
    </citation>
    <scope>NUCLEOTIDE SEQUENCE [LARGE SCALE GENOMIC DNA]</scope>
    <source>
        <strain evidence="15 16">CGMCC 1.12801</strain>
    </source>
</reference>
<dbReference type="GO" id="GO:0009279">
    <property type="term" value="C:cell outer membrane"/>
    <property type="evidence" value="ECO:0007669"/>
    <property type="project" value="UniProtKB-SubCell"/>
</dbReference>
<evidence type="ECO:0000256" key="2">
    <source>
        <dbReference type="ARBA" id="ARBA00022448"/>
    </source>
</evidence>
<feature type="domain" description="TonB-dependent receptor-like beta-barrel" evidence="13">
    <location>
        <begin position="442"/>
        <end position="1049"/>
    </location>
</feature>
<keyword evidence="16" id="KW-1185">Reference proteome</keyword>
<keyword evidence="7 10" id="KW-0472">Membrane</keyword>
<evidence type="ECO:0000256" key="4">
    <source>
        <dbReference type="ARBA" id="ARBA00022692"/>
    </source>
</evidence>
<evidence type="ECO:0000259" key="13">
    <source>
        <dbReference type="Pfam" id="PF00593"/>
    </source>
</evidence>
<name>A0A4R7D2P3_9SPHI</name>
<dbReference type="InterPro" id="IPR008969">
    <property type="entry name" value="CarboxyPept-like_regulatory"/>
</dbReference>
<dbReference type="Pfam" id="PF00593">
    <property type="entry name" value="TonB_dep_Rec_b-barrel"/>
    <property type="match status" value="1"/>
</dbReference>
<dbReference type="Gene3D" id="2.60.40.1120">
    <property type="entry name" value="Carboxypeptidase-like, regulatory domain"/>
    <property type="match status" value="1"/>
</dbReference>
<evidence type="ECO:0000256" key="3">
    <source>
        <dbReference type="ARBA" id="ARBA00022452"/>
    </source>
</evidence>
<evidence type="ECO:0000256" key="6">
    <source>
        <dbReference type="ARBA" id="ARBA00023077"/>
    </source>
</evidence>
<evidence type="ECO:0000256" key="11">
    <source>
        <dbReference type="RuleBase" id="RU003357"/>
    </source>
</evidence>
<keyword evidence="6 11" id="KW-0798">TonB box</keyword>
<evidence type="ECO:0000313" key="15">
    <source>
        <dbReference type="EMBL" id="TDS13875.1"/>
    </source>
</evidence>
<dbReference type="PANTHER" id="PTHR30069:SF29">
    <property type="entry name" value="HEMOGLOBIN AND HEMOGLOBIN-HAPTOGLOBIN-BINDING PROTEIN 1-RELATED"/>
    <property type="match status" value="1"/>
</dbReference>
<comment type="similarity">
    <text evidence="10 11">Belongs to the TonB-dependent receptor family.</text>
</comment>
<protein>
    <submittedName>
        <fullName evidence="15">TonB-linked SusC/RagA family outer membrane protein</fullName>
    </submittedName>
</protein>
<evidence type="ECO:0000256" key="5">
    <source>
        <dbReference type="ARBA" id="ARBA00022729"/>
    </source>
</evidence>
<dbReference type="Gene3D" id="2.40.170.20">
    <property type="entry name" value="TonB-dependent receptor, beta-barrel domain"/>
    <property type="match status" value="1"/>
</dbReference>
<dbReference type="NCBIfam" id="TIGR04057">
    <property type="entry name" value="SusC_RagA_signa"/>
    <property type="match status" value="1"/>
</dbReference>
<evidence type="ECO:0000259" key="14">
    <source>
        <dbReference type="Pfam" id="PF07715"/>
    </source>
</evidence>
<dbReference type="RefSeq" id="WP_208292310.1">
    <property type="nucleotide sequence ID" value="NZ_SNZV01000004.1"/>
</dbReference>
<keyword evidence="9 10" id="KW-0998">Cell outer membrane</keyword>
<dbReference type="InterPro" id="IPR036942">
    <property type="entry name" value="Beta-barrel_TonB_sf"/>
</dbReference>
<dbReference type="SUPFAM" id="SSF49464">
    <property type="entry name" value="Carboxypeptidase regulatory domain-like"/>
    <property type="match status" value="1"/>
</dbReference>
<evidence type="ECO:0000256" key="10">
    <source>
        <dbReference type="PROSITE-ProRule" id="PRU01360"/>
    </source>
</evidence>
<evidence type="ECO:0000313" key="16">
    <source>
        <dbReference type="Proteomes" id="UP000294752"/>
    </source>
</evidence>
<dbReference type="InterPro" id="IPR023996">
    <property type="entry name" value="TonB-dep_OMP_SusC/RagA"/>
</dbReference>
<dbReference type="EMBL" id="SNZV01000004">
    <property type="protein sequence ID" value="TDS13875.1"/>
    <property type="molecule type" value="Genomic_DNA"/>
</dbReference>
<feature type="domain" description="TonB-dependent receptor plug" evidence="14">
    <location>
        <begin position="132"/>
        <end position="240"/>
    </location>
</feature>
<keyword evidence="3 10" id="KW-1134">Transmembrane beta strand</keyword>
<dbReference type="PANTHER" id="PTHR30069">
    <property type="entry name" value="TONB-DEPENDENT OUTER MEMBRANE RECEPTOR"/>
    <property type="match status" value="1"/>
</dbReference>
<dbReference type="SUPFAM" id="SSF56935">
    <property type="entry name" value="Porins"/>
    <property type="match status" value="1"/>
</dbReference>
<dbReference type="InterPro" id="IPR039426">
    <property type="entry name" value="TonB-dep_rcpt-like"/>
</dbReference>
<dbReference type="InterPro" id="IPR023997">
    <property type="entry name" value="TonB-dep_OMP_SusC/RagA_CS"/>
</dbReference>
<organism evidence="15 16">
    <name type="scientific">Sphingobacterium paludis</name>
    <dbReference type="NCBI Taxonomy" id="1476465"/>
    <lineage>
        <taxon>Bacteria</taxon>
        <taxon>Pseudomonadati</taxon>
        <taxon>Bacteroidota</taxon>
        <taxon>Sphingobacteriia</taxon>
        <taxon>Sphingobacteriales</taxon>
        <taxon>Sphingobacteriaceae</taxon>
        <taxon>Sphingobacterium</taxon>
    </lineage>
</organism>
<dbReference type="NCBIfam" id="TIGR04056">
    <property type="entry name" value="OMP_RagA_SusC"/>
    <property type="match status" value="1"/>
</dbReference>
<dbReference type="Pfam" id="PF13715">
    <property type="entry name" value="CarbopepD_reg_2"/>
    <property type="match status" value="1"/>
</dbReference>
<dbReference type="Gene3D" id="2.170.130.10">
    <property type="entry name" value="TonB-dependent receptor, plug domain"/>
    <property type="match status" value="1"/>
</dbReference>
<dbReference type="Proteomes" id="UP000294752">
    <property type="component" value="Unassembled WGS sequence"/>
</dbReference>
<keyword evidence="2 10" id="KW-0813">Transport</keyword>
<sequence>MRRTLLFSAALGVILNAQGHEFAPRHSFSPKTDWPRSMGDQQHTARGTVSDTNGPLAGVTVALVGSSVSTQTDENGQFTIVAPVGATLQFRSLGYETRELAVSANAMNVELQSDARTVDEVVVVGYGTQKRSNVTGAVSTVNTEKTFETRPITDVGRALQGAVSGLAVSTPSGDLGGDPTIRLRGVTGSLQTQGGASPLILVDGVEVPSLSMINPTDIETMSVVKDASAAIYGSRAAWGVILIKTKSGKRNTKTAVNYSNNFAIQTLTRTPVIAGGAEGARAGLLAMQRTNPALAGYVNLGTRYDEYAIQKMEEWDRLYGGQNLGLDMLEGRDYEVKDGYLYFHRTWDAEDMFMKKYTPQQNHNLSVSGGSDKINYNAGFGLISQTGILKDNTDKYNRYNFNLGINADITDWLTGFAKILYTASDVSKPFSFNGDVYEPLFYLYRWPRNFPYGTIDGLPMRNAITDVQQANMNERNFNMARFTFGGQAKIMPGLTLDADYTYSQFITRYDENGGTVTGWDFWNKNEFEYLTYTGAAYNRARKERTIRDRHVANMYATYDKSFEQHNFKFMAGANAELFQSDNIWGQRLGLLDQNYPQLGLATGEMSTSSGASHWSTLGFFGRVNYDYDNKYLLEVLARYDGSSRFNRDNVWGFFPAISAGYVLTQEEFMDWSKPYLNFLKVRASWGSVGNQTVPTGLYLSTLSQAPTNWVIDGVNQNTMTTPSIVSQDLTWETVTTREIGIDAAFFNNKFNVTFNRYRRTVSDLITGGVILPSSFGAPSPLRNFGEMQTNGWELELAYNHSFNNGFTMRLAGQLSDYKETITKFDGQAQINANGSSSNYSGKVIGEIWGYETDRLFQVDDFNINSDGSYTLKDGIPSQAFYETPTFRYGPGDVKYRDLNGDGVIGVGDGTVGNPGDRRIIGNSNPRYQYGFRADFSFKGFDLGFFLQGVGKRDNWVGGDFAVPGWRPAEAWYAHQMDYWTPENTGAFYYRPTNQNQSNTSMNHMPQTQYLLDMSYLRLKNLTFGYTIPATVLEKAKISKFRVFFSGENLLEFDNLNIPIDPETDYTENGIRDQNSFGRSYPYRRTFSLGLQLTF</sequence>
<dbReference type="Pfam" id="PF07715">
    <property type="entry name" value="Plug"/>
    <property type="match status" value="1"/>
</dbReference>
<evidence type="ECO:0000256" key="7">
    <source>
        <dbReference type="ARBA" id="ARBA00023136"/>
    </source>
</evidence>
<feature type="region of interest" description="Disordered" evidence="12">
    <location>
        <begin position="25"/>
        <end position="52"/>
    </location>
</feature>
<dbReference type="PROSITE" id="PS52016">
    <property type="entry name" value="TONB_DEPENDENT_REC_3"/>
    <property type="match status" value="1"/>
</dbReference>
<gene>
    <name evidence="15" type="ORF">B0I21_104201</name>
</gene>
<dbReference type="InterPro" id="IPR012910">
    <property type="entry name" value="Plug_dom"/>
</dbReference>
<keyword evidence="5" id="KW-0732">Signal</keyword>
<dbReference type="GO" id="GO:0015344">
    <property type="term" value="F:siderophore uptake transmembrane transporter activity"/>
    <property type="evidence" value="ECO:0007669"/>
    <property type="project" value="TreeGrafter"/>
</dbReference>
<dbReference type="GO" id="GO:0044718">
    <property type="term" value="P:siderophore transmembrane transport"/>
    <property type="evidence" value="ECO:0007669"/>
    <property type="project" value="TreeGrafter"/>
</dbReference>
<evidence type="ECO:0000256" key="9">
    <source>
        <dbReference type="ARBA" id="ARBA00023237"/>
    </source>
</evidence>
<evidence type="ECO:0000256" key="1">
    <source>
        <dbReference type="ARBA" id="ARBA00004571"/>
    </source>
</evidence>
<keyword evidence="4 10" id="KW-0812">Transmembrane</keyword>
<keyword evidence="8" id="KW-0675">Receptor</keyword>
<dbReference type="InterPro" id="IPR000531">
    <property type="entry name" value="Beta-barrel_TonB"/>
</dbReference>
<feature type="compositionally biased region" description="Polar residues" evidence="12">
    <location>
        <begin position="39"/>
        <end position="52"/>
    </location>
</feature>
<accession>A0A4R7D2P3</accession>
<comment type="subcellular location">
    <subcellularLocation>
        <location evidence="1 10">Cell outer membrane</location>
        <topology evidence="1 10">Multi-pass membrane protein</topology>
    </subcellularLocation>
</comment>